<dbReference type="EMBL" id="RXIC02000026">
    <property type="protein sequence ID" value="KAB1204122.1"/>
    <property type="molecule type" value="Genomic_DNA"/>
</dbReference>
<evidence type="ECO:0000313" key="6">
    <source>
        <dbReference type="Proteomes" id="UP000516437"/>
    </source>
</evidence>
<proteinExistence type="predicted"/>
<dbReference type="InterPro" id="IPR050295">
    <property type="entry name" value="Plant_2OG-oxidoreductases"/>
</dbReference>
<feature type="domain" description="Non-haem dioxygenase N-terminal" evidence="4">
    <location>
        <begin position="21"/>
        <end position="90"/>
    </location>
</feature>
<dbReference type="GO" id="GO:0031418">
    <property type="term" value="F:L-ascorbic acid binding"/>
    <property type="evidence" value="ECO:0007669"/>
    <property type="project" value="UniProtKB-KW"/>
</dbReference>
<dbReference type="Pfam" id="PF14226">
    <property type="entry name" value="DIOX_N"/>
    <property type="match status" value="1"/>
</dbReference>
<evidence type="ECO:0000259" key="4">
    <source>
        <dbReference type="Pfam" id="PF14226"/>
    </source>
</evidence>
<dbReference type="SUPFAM" id="SSF51197">
    <property type="entry name" value="Clavaminate synthase-like"/>
    <property type="match status" value="1"/>
</dbReference>
<keyword evidence="2" id="KW-0847">Vitamin C</keyword>
<comment type="caution">
    <text evidence="5">The sequence shown here is derived from an EMBL/GenBank/DDBJ whole genome shotgun (WGS) entry which is preliminary data.</text>
</comment>
<keyword evidence="5" id="KW-0223">Dioxygenase</keyword>
<sequence length="198" mass="22203">MEVAGESSCSFSTGKSAQERVIDLAGLRQGSAQRSIVIQEIGNACHRVGFFQIINHGICQEVLDGALSAAFDFFNLPTAEKVKFMSDDVHKPVWYWVDEVQFRRVFLKHYAHPLEDWIDLWPTNPPTYREKMGKKYDKEVRKLGLELMGTITESLGLGPAYLSNEMGEGMQAMAINCYPGAQNRIVYLGCLHIRTAAA</sequence>
<dbReference type="GO" id="GO:0051213">
    <property type="term" value="F:dioxygenase activity"/>
    <property type="evidence" value="ECO:0007669"/>
    <property type="project" value="UniProtKB-KW"/>
</dbReference>
<accession>A0A6A1UUT6</accession>
<keyword evidence="3" id="KW-0408">Iron</keyword>
<evidence type="ECO:0000313" key="5">
    <source>
        <dbReference type="EMBL" id="KAB1204122.1"/>
    </source>
</evidence>
<organism evidence="5 6">
    <name type="scientific">Morella rubra</name>
    <name type="common">Chinese bayberry</name>
    <dbReference type="NCBI Taxonomy" id="262757"/>
    <lineage>
        <taxon>Eukaryota</taxon>
        <taxon>Viridiplantae</taxon>
        <taxon>Streptophyta</taxon>
        <taxon>Embryophyta</taxon>
        <taxon>Tracheophyta</taxon>
        <taxon>Spermatophyta</taxon>
        <taxon>Magnoliopsida</taxon>
        <taxon>eudicotyledons</taxon>
        <taxon>Gunneridae</taxon>
        <taxon>Pentapetalae</taxon>
        <taxon>rosids</taxon>
        <taxon>fabids</taxon>
        <taxon>Fagales</taxon>
        <taxon>Myricaceae</taxon>
        <taxon>Morella</taxon>
    </lineage>
</organism>
<evidence type="ECO:0000256" key="2">
    <source>
        <dbReference type="ARBA" id="ARBA00022896"/>
    </source>
</evidence>
<dbReference type="Gene3D" id="2.60.120.330">
    <property type="entry name" value="B-lactam Antibiotic, Isopenicillin N Synthase, Chain"/>
    <property type="match status" value="1"/>
</dbReference>
<reference evidence="5 6" key="1">
    <citation type="journal article" date="2019" name="Plant Biotechnol. J.">
        <title>The red bayberry genome and genetic basis of sex determination.</title>
        <authorList>
            <person name="Jia H.M."/>
            <person name="Jia H.J."/>
            <person name="Cai Q.L."/>
            <person name="Wang Y."/>
            <person name="Zhao H.B."/>
            <person name="Yang W.F."/>
            <person name="Wang G.Y."/>
            <person name="Li Y.H."/>
            <person name="Zhan D.L."/>
            <person name="Shen Y.T."/>
            <person name="Niu Q.F."/>
            <person name="Chang L."/>
            <person name="Qiu J."/>
            <person name="Zhao L."/>
            <person name="Xie H.B."/>
            <person name="Fu W.Y."/>
            <person name="Jin J."/>
            <person name="Li X.W."/>
            <person name="Jiao Y."/>
            <person name="Zhou C.C."/>
            <person name="Tu T."/>
            <person name="Chai C.Y."/>
            <person name="Gao J.L."/>
            <person name="Fan L.J."/>
            <person name="van de Weg E."/>
            <person name="Wang J.Y."/>
            <person name="Gao Z.S."/>
        </authorList>
    </citation>
    <scope>NUCLEOTIDE SEQUENCE [LARGE SCALE GENOMIC DNA]</scope>
    <source>
        <tissue evidence="5">Leaves</tissue>
    </source>
</reference>
<keyword evidence="5" id="KW-0560">Oxidoreductase</keyword>
<evidence type="ECO:0000256" key="1">
    <source>
        <dbReference type="ARBA" id="ARBA00022723"/>
    </source>
</evidence>
<dbReference type="Proteomes" id="UP000516437">
    <property type="component" value="Chromosome 8"/>
</dbReference>
<dbReference type="PANTHER" id="PTHR47991">
    <property type="entry name" value="OXOGLUTARATE/IRON-DEPENDENT DIOXYGENASE"/>
    <property type="match status" value="1"/>
</dbReference>
<name>A0A6A1UUT6_9ROSI</name>
<dbReference type="InterPro" id="IPR027443">
    <property type="entry name" value="IPNS-like_sf"/>
</dbReference>
<gene>
    <name evidence="5" type="ORF">CJ030_MR8G001634</name>
</gene>
<dbReference type="GO" id="GO:0046872">
    <property type="term" value="F:metal ion binding"/>
    <property type="evidence" value="ECO:0007669"/>
    <property type="project" value="UniProtKB-KW"/>
</dbReference>
<dbReference type="OrthoDB" id="627829at2759"/>
<protein>
    <submittedName>
        <fullName evidence="5">Hyoscyamine 6-dioxygenase</fullName>
    </submittedName>
</protein>
<keyword evidence="1" id="KW-0479">Metal-binding</keyword>
<keyword evidence="6" id="KW-1185">Reference proteome</keyword>
<dbReference type="AlphaFoldDB" id="A0A6A1UUT6"/>
<evidence type="ECO:0000256" key="3">
    <source>
        <dbReference type="ARBA" id="ARBA00023004"/>
    </source>
</evidence>
<dbReference type="InterPro" id="IPR026992">
    <property type="entry name" value="DIOX_N"/>
</dbReference>